<dbReference type="PANTHER" id="PTHR11706">
    <property type="entry name" value="SOLUTE CARRIER PROTEIN FAMILY 11 MEMBER"/>
    <property type="match status" value="1"/>
</dbReference>
<dbReference type="Pfam" id="PF01566">
    <property type="entry name" value="Nramp"/>
    <property type="match status" value="1"/>
</dbReference>
<feature type="compositionally biased region" description="Basic residues" evidence="6">
    <location>
        <begin position="346"/>
        <end position="355"/>
    </location>
</feature>
<evidence type="ECO:0000313" key="8">
    <source>
        <dbReference type="EMBL" id="RLM85913.1"/>
    </source>
</evidence>
<evidence type="ECO:0000256" key="3">
    <source>
        <dbReference type="ARBA" id="ARBA00022692"/>
    </source>
</evidence>
<dbReference type="STRING" id="4540.A0A3L6QQB8"/>
<keyword evidence="9" id="KW-1185">Reference proteome</keyword>
<sequence>MDVTYVQQGVGSMDARGGVPNLFHALGPALLISMGYIDLGKWVAAVEAGSRFGYDLVLLALIFNFTAIVCQYLAACIGMVTGKNLAEIFGIALGFNLLFEYDDLITGICFAAVVPNLLPYAISHLGNRFKWNTYSFTIIQVQVLCKPTSHSLMLPKPTWDSPGSKGKVCRLDKSKRTGHRCRSIWETGCQEKWKWILSVDYERCIIEIYLSCPKLSQAPVKLQNGRSSTFSLVRITQGGRGDMTKNCRGLSGVDGWHSRATEHAYEAMSAKTGFSADDYYPIAAGRVVDHLTGVASRRETVFRNLDAFFRSSTSSSASSSTQRHDYLQLRAMRNEQIAESKSTEHHGKKQKGISN</sequence>
<dbReference type="Proteomes" id="UP000275267">
    <property type="component" value="Unassembled WGS sequence"/>
</dbReference>
<keyword evidence="3 7" id="KW-0812">Transmembrane</keyword>
<dbReference type="GO" id="GO:0015086">
    <property type="term" value="F:cadmium ion transmembrane transporter activity"/>
    <property type="evidence" value="ECO:0007669"/>
    <property type="project" value="TreeGrafter"/>
</dbReference>
<dbReference type="GO" id="GO:0005886">
    <property type="term" value="C:plasma membrane"/>
    <property type="evidence" value="ECO:0007669"/>
    <property type="project" value="TreeGrafter"/>
</dbReference>
<keyword evidence="4 7" id="KW-1133">Transmembrane helix</keyword>
<feature type="transmembrane region" description="Helical" evidence="7">
    <location>
        <begin position="56"/>
        <end position="80"/>
    </location>
</feature>
<comment type="subcellular location">
    <subcellularLocation>
        <location evidence="1">Membrane</location>
        <topology evidence="1">Multi-pass membrane protein</topology>
    </subcellularLocation>
</comment>
<evidence type="ECO:0000313" key="9">
    <source>
        <dbReference type="Proteomes" id="UP000275267"/>
    </source>
</evidence>
<feature type="transmembrane region" description="Helical" evidence="7">
    <location>
        <begin position="22"/>
        <end position="44"/>
    </location>
</feature>
<dbReference type="OrthoDB" id="409173at2759"/>
<accession>A0A3L6QQB8</accession>
<dbReference type="AlphaFoldDB" id="A0A3L6QQB8"/>
<evidence type="ECO:0000256" key="4">
    <source>
        <dbReference type="ARBA" id="ARBA00022989"/>
    </source>
</evidence>
<dbReference type="EMBL" id="PQIB02000011">
    <property type="protein sequence ID" value="RLM85913.1"/>
    <property type="molecule type" value="Genomic_DNA"/>
</dbReference>
<evidence type="ECO:0000256" key="6">
    <source>
        <dbReference type="SAM" id="MobiDB-lite"/>
    </source>
</evidence>
<organism evidence="8 9">
    <name type="scientific">Panicum miliaceum</name>
    <name type="common">Proso millet</name>
    <name type="synonym">Broomcorn millet</name>
    <dbReference type="NCBI Taxonomy" id="4540"/>
    <lineage>
        <taxon>Eukaryota</taxon>
        <taxon>Viridiplantae</taxon>
        <taxon>Streptophyta</taxon>
        <taxon>Embryophyta</taxon>
        <taxon>Tracheophyta</taxon>
        <taxon>Spermatophyta</taxon>
        <taxon>Magnoliopsida</taxon>
        <taxon>Liliopsida</taxon>
        <taxon>Poales</taxon>
        <taxon>Poaceae</taxon>
        <taxon>PACMAD clade</taxon>
        <taxon>Panicoideae</taxon>
        <taxon>Panicodae</taxon>
        <taxon>Paniceae</taxon>
        <taxon>Panicinae</taxon>
        <taxon>Panicum</taxon>
        <taxon>Panicum sect. Panicum</taxon>
    </lineage>
</organism>
<dbReference type="GO" id="GO:0034755">
    <property type="term" value="P:iron ion transmembrane transport"/>
    <property type="evidence" value="ECO:0007669"/>
    <property type="project" value="TreeGrafter"/>
</dbReference>
<dbReference type="GO" id="GO:0005384">
    <property type="term" value="F:manganese ion transmembrane transporter activity"/>
    <property type="evidence" value="ECO:0007669"/>
    <property type="project" value="TreeGrafter"/>
</dbReference>
<feature type="region of interest" description="Disordered" evidence="6">
    <location>
        <begin position="332"/>
        <end position="355"/>
    </location>
</feature>
<feature type="compositionally biased region" description="Basic and acidic residues" evidence="6">
    <location>
        <begin position="332"/>
        <end position="345"/>
    </location>
</feature>
<evidence type="ECO:0000256" key="2">
    <source>
        <dbReference type="ARBA" id="ARBA00009965"/>
    </source>
</evidence>
<proteinExistence type="inferred from homology"/>
<reference evidence="9" key="1">
    <citation type="journal article" date="2019" name="Nat. Commun.">
        <title>The genome of broomcorn millet.</title>
        <authorList>
            <person name="Zou C."/>
            <person name="Miki D."/>
            <person name="Li D."/>
            <person name="Tang Q."/>
            <person name="Xiao L."/>
            <person name="Rajput S."/>
            <person name="Deng P."/>
            <person name="Jia W."/>
            <person name="Huang R."/>
            <person name="Zhang M."/>
            <person name="Sun Y."/>
            <person name="Hu J."/>
            <person name="Fu X."/>
            <person name="Schnable P.S."/>
            <person name="Li F."/>
            <person name="Zhang H."/>
            <person name="Feng B."/>
            <person name="Zhu X."/>
            <person name="Liu R."/>
            <person name="Schnable J.C."/>
            <person name="Zhu J.-K."/>
            <person name="Zhang H."/>
        </authorList>
    </citation>
    <scope>NUCLEOTIDE SEQUENCE [LARGE SCALE GENOMIC DNA]</scope>
</reference>
<dbReference type="InterPro" id="IPR001046">
    <property type="entry name" value="NRAMP_fam"/>
</dbReference>
<evidence type="ECO:0000256" key="1">
    <source>
        <dbReference type="ARBA" id="ARBA00004141"/>
    </source>
</evidence>
<dbReference type="PANTHER" id="PTHR11706:SF75">
    <property type="entry name" value="ETHYLENE-INSENSITIVE PROTEIN 2"/>
    <property type="match status" value="1"/>
</dbReference>
<feature type="transmembrane region" description="Helical" evidence="7">
    <location>
        <begin position="104"/>
        <end position="122"/>
    </location>
</feature>
<keyword evidence="5 7" id="KW-0472">Membrane</keyword>
<comment type="caution">
    <text evidence="8">The sequence shown here is derived from an EMBL/GenBank/DDBJ whole genome shotgun (WGS) entry which is preliminary data.</text>
</comment>
<gene>
    <name evidence="8" type="ORF">C2845_PM04G02840</name>
</gene>
<evidence type="ECO:0000256" key="7">
    <source>
        <dbReference type="SAM" id="Phobius"/>
    </source>
</evidence>
<name>A0A3L6QQB8_PANMI</name>
<evidence type="ECO:0000256" key="5">
    <source>
        <dbReference type="ARBA" id="ARBA00023136"/>
    </source>
</evidence>
<protein>
    <submittedName>
        <fullName evidence="8">Ethylene-insensitive protein 2-like</fullName>
    </submittedName>
</protein>
<comment type="similarity">
    <text evidence="2">Belongs to the NRAMP (TC 2.A.55) family.</text>
</comment>